<proteinExistence type="predicted"/>
<dbReference type="eggNOG" id="ENOG503384W">
    <property type="taxonomic scope" value="Bacteria"/>
</dbReference>
<evidence type="ECO:0000256" key="2">
    <source>
        <dbReference type="SAM" id="Phobius"/>
    </source>
</evidence>
<dbReference type="RefSeq" id="WP_009480839.1">
    <property type="nucleotide sequence ID" value="NZ_BAFE01000001.1"/>
</dbReference>
<feature type="transmembrane region" description="Helical" evidence="2">
    <location>
        <begin position="305"/>
        <end position="322"/>
    </location>
</feature>
<dbReference type="EMBL" id="BAFE01000001">
    <property type="protein sequence ID" value="GAB46905.1"/>
    <property type="molecule type" value="Genomic_DNA"/>
</dbReference>
<feature type="transmembrane region" description="Helical" evidence="2">
    <location>
        <begin position="167"/>
        <end position="190"/>
    </location>
</feature>
<accession>H5UME7</accession>
<feature type="region of interest" description="Disordered" evidence="1">
    <location>
        <begin position="1"/>
        <end position="28"/>
    </location>
</feature>
<organism evidence="3 4">
    <name type="scientific">Mobilicoccus pelagius NBRC 104925</name>
    <dbReference type="NCBI Taxonomy" id="1089455"/>
    <lineage>
        <taxon>Bacteria</taxon>
        <taxon>Bacillati</taxon>
        <taxon>Actinomycetota</taxon>
        <taxon>Actinomycetes</taxon>
        <taxon>Micrococcales</taxon>
        <taxon>Dermatophilaceae</taxon>
        <taxon>Mobilicoccus</taxon>
    </lineage>
</organism>
<name>H5UME7_9MICO</name>
<protein>
    <submittedName>
        <fullName evidence="3">Uncharacterized protein</fullName>
    </submittedName>
</protein>
<dbReference type="STRING" id="1089455.MOPEL_001_00230"/>
<evidence type="ECO:0000313" key="3">
    <source>
        <dbReference type="EMBL" id="GAB46905.1"/>
    </source>
</evidence>
<dbReference type="Proteomes" id="UP000004367">
    <property type="component" value="Unassembled WGS sequence"/>
</dbReference>
<comment type="caution">
    <text evidence="3">The sequence shown here is derived from an EMBL/GenBank/DDBJ whole genome shotgun (WGS) entry which is preliminary data.</text>
</comment>
<feature type="transmembrane region" description="Helical" evidence="2">
    <location>
        <begin position="202"/>
        <end position="223"/>
    </location>
</feature>
<keyword evidence="2" id="KW-0812">Transmembrane</keyword>
<feature type="transmembrane region" description="Helical" evidence="2">
    <location>
        <begin position="334"/>
        <end position="355"/>
    </location>
</feature>
<dbReference type="OrthoDB" id="4966953at2"/>
<keyword evidence="2" id="KW-1133">Transmembrane helix</keyword>
<keyword evidence="4" id="KW-1185">Reference proteome</keyword>
<keyword evidence="2" id="KW-0472">Membrane</keyword>
<evidence type="ECO:0000256" key="1">
    <source>
        <dbReference type="SAM" id="MobiDB-lite"/>
    </source>
</evidence>
<gene>
    <name evidence="3" type="ORF">MOPEL_001_00230</name>
</gene>
<evidence type="ECO:0000313" key="4">
    <source>
        <dbReference type="Proteomes" id="UP000004367"/>
    </source>
</evidence>
<sequence length="364" mass="39174">MTDGTSDKGGGRHVHGAEPHEFRAARDRAEDEDWASAAWFALVMRGQVSADAADRALGQVLDLVRSSGEGPEELYGPADEWARGRMEEWAVHGSDVIRDEPARWRELTQVAAATAVGVTLLCALVCALQGDRSLDWTLAWVLLPFLGSLVALGALTTWEHVVSRHSIGLGAAAAGGVVALGSAGIAGLFALTNPHPLGHGSILWHLPLAAGYALLAWLLGRFVPDPEKDGTSRPTPTDDETWTRELARILRTRGDTTEAQVRRLLDEARTHAAHTGTPLVEEFGGPAAYAARVSPRPIVRARRSMVYRIAVLALAAWVWWTPFTDGTQSTPARVLWGFALACLALAAVQACWAYVRAARAPGRR</sequence>
<feature type="transmembrane region" description="Helical" evidence="2">
    <location>
        <begin position="136"/>
        <end position="155"/>
    </location>
</feature>
<reference evidence="3 4" key="1">
    <citation type="submission" date="2012-02" db="EMBL/GenBank/DDBJ databases">
        <title>Whole genome shotgun sequence of Mobilicoccus pelagius NBRC 104925.</title>
        <authorList>
            <person name="Yoshida Y."/>
            <person name="Hosoyama A."/>
            <person name="Tsuchikane K."/>
            <person name="Katsumata H."/>
            <person name="Yamazaki S."/>
            <person name="Fujita N."/>
        </authorList>
    </citation>
    <scope>NUCLEOTIDE SEQUENCE [LARGE SCALE GENOMIC DNA]</scope>
    <source>
        <strain evidence="3 4">NBRC 104925</strain>
    </source>
</reference>
<feature type="transmembrane region" description="Helical" evidence="2">
    <location>
        <begin position="110"/>
        <end position="130"/>
    </location>
</feature>
<dbReference type="AlphaFoldDB" id="H5UME7"/>